<dbReference type="InterPro" id="IPR013702">
    <property type="entry name" value="FIST_domain_N"/>
</dbReference>
<dbReference type="Pfam" id="PF10442">
    <property type="entry name" value="FIST_C"/>
    <property type="match status" value="1"/>
</dbReference>
<organism evidence="3 4">
    <name type="scientific">Algoriphagus formosus</name>
    <dbReference type="NCBI Taxonomy" id="2007308"/>
    <lineage>
        <taxon>Bacteria</taxon>
        <taxon>Pseudomonadati</taxon>
        <taxon>Bacteroidota</taxon>
        <taxon>Cytophagia</taxon>
        <taxon>Cytophagales</taxon>
        <taxon>Cyclobacteriaceae</taxon>
        <taxon>Algoriphagus</taxon>
    </lineage>
</organism>
<dbReference type="InterPro" id="IPR019494">
    <property type="entry name" value="FIST_C"/>
</dbReference>
<reference evidence="3 4" key="1">
    <citation type="submission" date="2019-03" db="EMBL/GenBank/DDBJ databases">
        <title>Algoriphagus aquimaris sp. nov., isolated form marine sediment in Pohang, Korea.</title>
        <authorList>
            <person name="Kim J."/>
            <person name="Yoon S.-H."/>
            <person name="Lee S.-S."/>
        </authorList>
    </citation>
    <scope>NUCLEOTIDE SEQUENCE [LARGE SCALE GENOMIC DNA]</scope>
    <source>
        <strain evidence="3 4">F21</strain>
    </source>
</reference>
<dbReference type="SMART" id="SM01204">
    <property type="entry name" value="FIST_C"/>
    <property type="match status" value="1"/>
</dbReference>
<dbReference type="PANTHER" id="PTHR40252:SF2">
    <property type="entry name" value="BLR0328 PROTEIN"/>
    <property type="match status" value="1"/>
</dbReference>
<dbReference type="EMBL" id="SMUW01000015">
    <property type="protein sequence ID" value="TDK50927.1"/>
    <property type="molecule type" value="Genomic_DNA"/>
</dbReference>
<dbReference type="Proteomes" id="UP000295438">
    <property type="component" value="Unassembled WGS sequence"/>
</dbReference>
<name>A0A4R5VEV9_9BACT</name>
<dbReference type="PANTHER" id="PTHR40252">
    <property type="entry name" value="BLR0328 PROTEIN"/>
    <property type="match status" value="1"/>
</dbReference>
<evidence type="ECO:0000313" key="4">
    <source>
        <dbReference type="Proteomes" id="UP000295438"/>
    </source>
</evidence>
<dbReference type="AlphaFoldDB" id="A0A4R5VEV9"/>
<dbReference type="Pfam" id="PF08495">
    <property type="entry name" value="FIST"/>
    <property type="match status" value="1"/>
</dbReference>
<evidence type="ECO:0000259" key="1">
    <source>
        <dbReference type="SMART" id="SM00897"/>
    </source>
</evidence>
<evidence type="ECO:0008006" key="5">
    <source>
        <dbReference type="Google" id="ProtNLM"/>
    </source>
</evidence>
<accession>A0A4R5VEV9</accession>
<protein>
    <recommendedName>
        <fullName evidence="5">Histidine kinase</fullName>
    </recommendedName>
</protein>
<gene>
    <name evidence="3" type="ORF">E1898_00375</name>
</gene>
<proteinExistence type="predicted"/>
<evidence type="ECO:0000259" key="2">
    <source>
        <dbReference type="SMART" id="SM01204"/>
    </source>
</evidence>
<feature type="domain" description="FIST" evidence="1">
    <location>
        <begin position="46"/>
        <end position="236"/>
    </location>
</feature>
<evidence type="ECO:0000313" key="3">
    <source>
        <dbReference type="EMBL" id="TDK50927.1"/>
    </source>
</evidence>
<feature type="domain" description="FIST C-domain" evidence="2">
    <location>
        <begin position="237"/>
        <end position="378"/>
    </location>
</feature>
<keyword evidence="4" id="KW-1185">Reference proteome</keyword>
<sequence length="398" mass="43495">MLLQRILSPLQSNHKLFFTMQAKTIKGNSTAEISKALESSLSDGFKPTLAIVFLSIKQDREAICKLLEQKDISIFGATTAGEFIDGEIGEESIVIMLLDIKKEYFQCVHFETGDENILDVARKTGELGLNTFKNPAFIIASGGISTDGEMIIKGIEEAVGPEVTIFGGMAGDDFTMTGTYAFTNGHYNITGIVALILDEDKISIAGLATSGWQPVGTVRTITKSEGNTVYTIDDEPALDVVIKYMGVNKNIDEWKEVIVNVGSEFPMQIQREGTEPVIRAPLFANKNDRSLVCAGSVPQGSKIRFSLAPDFNVIEKVVEECETVKKNELPKADALIMFSCKARHLSLGPMVSDEIDQVKNVWDAPLAGFFSYGEMGKSTKGKHEFHNNTCSLVALSEK</sequence>
<comment type="caution">
    <text evidence="3">The sequence shown here is derived from an EMBL/GenBank/DDBJ whole genome shotgun (WGS) entry which is preliminary data.</text>
</comment>
<dbReference type="SMART" id="SM00897">
    <property type="entry name" value="FIST"/>
    <property type="match status" value="1"/>
</dbReference>